<proteinExistence type="predicted"/>
<organism evidence="1 2">
    <name type="scientific">Anas platyrhynchos</name>
    <name type="common">Mallard</name>
    <name type="synonym">Anas boschas</name>
    <dbReference type="NCBI Taxonomy" id="8839"/>
    <lineage>
        <taxon>Eukaryota</taxon>
        <taxon>Metazoa</taxon>
        <taxon>Chordata</taxon>
        <taxon>Craniata</taxon>
        <taxon>Vertebrata</taxon>
        <taxon>Euteleostomi</taxon>
        <taxon>Archelosauria</taxon>
        <taxon>Archosauria</taxon>
        <taxon>Dinosauria</taxon>
        <taxon>Saurischia</taxon>
        <taxon>Theropoda</taxon>
        <taxon>Coelurosauria</taxon>
        <taxon>Aves</taxon>
        <taxon>Neognathae</taxon>
        <taxon>Galloanserae</taxon>
        <taxon>Anseriformes</taxon>
        <taxon>Anatidae</taxon>
        <taxon>Anatinae</taxon>
        <taxon>Anas</taxon>
    </lineage>
</organism>
<accession>R0J747</accession>
<evidence type="ECO:0000313" key="1">
    <source>
        <dbReference type="EMBL" id="EOA92776.1"/>
    </source>
</evidence>
<dbReference type="AlphaFoldDB" id="R0J747"/>
<keyword evidence="2" id="KW-1185">Reference proteome</keyword>
<dbReference type="EMBL" id="KB814321">
    <property type="protein sequence ID" value="EOA92776.1"/>
    <property type="molecule type" value="Genomic_DNA"/>
</dbReference>
<name>R0J747_ANAPL</name>
<gene>
    <name evidence="1" type="ORF">Anapl_18289</name>
</gene>
<dbReference type="Proteomes" id="UP000296049">
    <property type="component" value="Unassembled WGS sequence"/>
</dbReference>
<sequence length="79" mass="8988">MQQLQREVMELRKKNEESLKAAIAGAGQPVKRTVGQVTKPVDFHFCTDNRIKQHGESQPENEYKEVDFAAVLRKHPSSP</sequence>
<evidence type="ECO:0000313" key="2">
    <source>
        <dbReference type="Proteomes" id="UP000296049"/>
    </source>
</evidence>
<feature type="non-terminal residue" evidence="1">
    <location>
        <position position="79"/>
    </location>
</feature>
<reference evidence="2" key="1">
    <citation type="journal article" date="2013" name="Nat. Genet.">
        <title>The duck genome and transcriptome provide insight into an avian influenza virus reservoir species.</title>
        <authorList>
            <person name="Huang Y."/>
            <person name="Li Y."/>
            <person name="Burt D.W."/>
            <person name="Chen H."/>
            <person name="Zhang Y."/>
            <person name="Qian W."/>
            <person name="Kim H."/>
            <person name="Gan S."/>
            <person name="Zhao Y."/>
            <person name="Li J."/>
            <person name="Yi K."/>
            <person name="Feng H."/>
            <person name="Zhu P."/>
            <person name="Li B."/>
            <person name="Liu Q."/>
            <person name="Fairley S."/>
            <person name="Magor K.E."/>
            <person name="Du Z."/>
            <person name="Hu X."/>
            <person name="Goodman L."/>
            <person name="Tafer H."/>
            <person name="Vignal A."/>
            <person name="Lee T."/>
            <person name="Kim K.W."/>
            <person name="Sheng Z."/>
            <person name="An Y."/>
            <person name="Searle S."/>
            <person name="Herrero J."/>
            <person name="Groenen M.A."/>
            <person name="Crooijmans R.P."/>
            <person name="Faraut T."/>
            <person name="Cai Q."/>
            <person name="Webster R.G."/>
            <person name="Aldridge J.R."/>
            <person name="Warren W.C."/>
            <person name="Bartschat S."/>
            <person name="Kehr S."/>
            <person name="Marz M."/>
            <person name="Stadler P.F."/>
            <person name="Smith J."/>
            <person name="Kraus R.H."/>
            <person name="Zhao Y."/>
            <person name="Ren L."/>
            <person name="Fei J."/>
            <person name="Morisson M."/>
            <person name="Kaiser P."/>
            <person name="Griffin D.K."/>
            <person name="Rao M."/>
            <person name="Pitel F."/>
            <person name="Wang J."/>
            <person name="Li N."/>
        </authorList>
    </citation>
    <scope>NUCLEOTIDE SEQUENCE [LARGE SCALE GENOMIC DNA]</scope>
</reference>
<protein>
    <submittedName>
        <fullName evidence="1">Targeting protein for Xklp2</fullName>
    </submittedName>
</protein>